<comment type="caution">
    <text evidence="3">The sequence shown here is derived from an EMBL/GenBank/DDBJ whole genome shotgun (WGS) entry which is preliminary data.</text>
</comment>
<dbReference type="SUPFAM" id="SSF50969">
    <property type="entry name" value="YVTN repeat-like/Quinoprotein amine dehydrogenase"/>
    <property type="match status" value="1"/>
</dbReference>
<evidence type="ECO:0000313" key="3">
    <source>
        <dbReference type="EMBL" id="OQD56755.1"/>
    </source>
</evidence>
<evidence type="ECO:0000256" key="1">
    <source>
        <dbReference type="ARBA" id="ARBA00022729"/>
    </source>
</evidence>
<dbReference type="InterPro" id="IPR013517">
    <property type="entry name" value="FG-GAP"/>
</dbReference>
<dbReference type="STRING" id="114686.BM536_007195"/>
<protein>
    <submittedName>
        <fullName evidence="3">Uncharacterized protein</fullName>
    </submittedName>
</protein>
<accession>A0A1V6MWP4</accession>
<dbReference type="EMBL" id="MPOH02000008">
    <property type="protein sequence ID" value="OQD56755.1"/>
    <property type="molecule type" value="Genomic_DNA"/>
</dbReference>
<dbReference type="InterPro" id="IPR028994">
    <property type="entry name" value="Integrin_alpha_N"/>
</dbReference>
<dbReference type="PANTHER" id="PTHR46580">
    <property type="entry name" value="SENSOR KINASE-RELATED"/>
    <property type="match status" value="1"/>
</dbReference>
<dbReference type="AlphaFoldDB" id="A0A1V6MWP4"/>
<evidence type="ECO:0000313" key="4">
    <source>
        <dbReference type="Proteomes" id="UP000184286"/>
    </source>
</evidence>
<organism evidence="3 4">
    <name type="scientific">Streptomyces phaeoluteigriseus</name>
    <dbReference type="NCBI Taxonomy" id="114686"/>
    <lineage>
        <taxon>Bacteria</taxon>
        <taxon>Bacillati</taxon>
        <taxon>Actinomycetota</taxon>
        <taxon>Actinomycetes</taxon>
        <taxon>Kitasatosporales</taxon>
        <taxon>Streptomycetaceae</taxon>
        <taxon>Streptomyces</taxon>
        <taxon>Streptomyces aurantiacus group</taxon>
    </lineage>
</organism>
<reference evidence="3 4" key="2">
    <citation type="submission" date="2017-02" db="EMBL/GenBank/DDBJ databases">
        <title>Draft genome sequence of Streptomyces phaeoluteigriseus type strain DSM41896.</title>
        <authorList>
            <person name="Salih T.S."/>
            <person name="Algora Gallardo L."/>
            <person name="Melo Santos T."/>
            <person name="Filgueira Martinez S."/>
            <person name="Herron P.R."/>
        </authorList>
    </citation>
    <scope>NUCLEOTIDE SEQUENCE [LARGE SCALE GENOMIC DNA]</scope>
    <source>
        <strain evidence="3 4">DSM 41896</strain>
    </source>
</reference>
<sequence>MARHARARLSVVTATAVVSVSLAVGPAALPASADAGTFGDTTIAATMRVTPGSGAVVSVGPSGFLHSATTANGPSGLEWTGVDGSTRKLEGTEPHDPVEYYGTASDVVALPPSGRTGDVRLRNMVTDETTTVTVPAGQKYSRTIGTTVVTQGGAGADGSWTEFHLLSAEHGSTADRLVTGLPQGAYVLSVERAGVRGFLTLLKVPGQDVGQYAWIDLSTAQATLLPYGTVYSNSEVTALHLVTPQAGGVRIYEQGRFDTPVREVQVSLKNAKVLGVVGDSLIVGRYDSSLGSRQDRASVWKVVAVPFDGSGERTLLARAVADRVAVRPDGGLQIVGGQSAQDYGYQDITAAGADAAPRVTRVLRILPVPMQLQRLTLDHGTLTTLEYGDQATSHYERLLTEATPGYGERVRGGGLPTPYGKCSVAYGPCPELYPTGDGRTVYRGAVGTEVGWQPKLLVVGKGGTFPGTPVETGLQDSFNASEAQMRIVGASENLVLVDGTPAGGGRELRVVDIDSGKTLHKEPYRPGAIWGTTVWSAGAGGAVTAKDARTGTSLTSFTVSTACSSMVDLQAVGRWLYWKCNTGTAPYAAGVYDLLARKSIPLPTGQARLGDGVVALSVDRGLSVYGLQTGTAVQRWTTAASGLVALDPRTGDLAYSTPDQAVHVLNTGRPEAALLSPYRSVTARVETDSTPLAWRGEWWLSEPAASWKAEIRHRATGRVVATRSGGPAAYSIATTWNGRDTTGRLLPNGAYTWTLTAASADGQGAALVQSGTVRLTGGAAVWRDHVGGSSLPDGVGDLLTLNSSGSLTFHQGDGAGTLPGKVSASGWPTSIRAVPFGDLNADRCNDVLVRLGSGALRLYKPACGAALKPSTPYATLATSGWNQYDVLTAPGDVTKDGLPDLIARNASTGAVYLHKGTSTGKLSSRVKLADNWKSYKKIIGAGDLNGDGTGDLLVQDKANNLYRLNGTGKGTFTARVKIAANWGGSYNAVVGVGDINGDGKSDIVARDTAGNLYRQNGTGKGTFGSRTKIASGWAGYKGLF</sequence>
<dbReference type="Gene3D" id="2.60.40.4070">
    <property type="match status" value="1"/>
</dbReference>
<gene>
    <name evidence="3" type="ORF">BM536_007195</name>
</gene>
<dbReference type="RefSeq" id="WP_073494218.1">
    <property type="nucleotide sequence ID" value="NZ_MPOH02000008.1"/>
</dbReference>
<dbReference type="Pfam" id="PF13517">
    <property type="entry name" value="FG-GAP_3"/>
    <property type="match status" value="1"/>
</dbReference>
<proteinExistence type="predicted"/>
<dbReference type="Gene3D" id="2.130.10.130">
    <property type="entry name" value="Integrin alpha, N-terminal"/>
    <property type="match status" value="1"/>
</dbReference>
<keyword evidence="1 2" id="KW-0732">Signal</keyword>
<feature type="signal peptide" evidence="2">
    <location>
        <begin position="1"/>
        <end position="33"/>
    </location>
</feature>
<reference evidence="4" key="1">
    <citation type="submission" date="2016-11" db="EMBL/GenBank/DDBJ databases">
        <authorList>
            <person name="Schniete J.K."/>
            <person name="Salih T."/>
            <person name="Algora Gallardo L."/>
            <person name="Martinez Fernandez S."/>
            <person name="Herron P.R."/>
        </authorList>
    </citation>
    <scope>NUCLEOTIDE SEQUENCE [LARGE SCALE GENOMIC DNA]</scope>
    <source>
        <strain evidence="4">DSM 41896</strain>
    </source>
</reference>
<dbReference type="Proteomes" id="UP000184286">
    <property type="component" value="Unassembled WGS sequence"/>
</dbReference>
<dbReference type="InterPro" id="IPR011044">
    <property type="entry name" value="Quino_amine_DH_bsu"/>
</dbReference>
<evidence type="ECO:0000256" key="2">
    <source>
        <dbReference type="SAM" id="SignalP"/>
    </source>
</evidence>
<feature type="chain" id="PRO_5012528649" evidence="2">
    <location>
        <begin position="34"/>
        <end position="1040"/>
    </location>
</feature>
<dbReference type="OrthoDB" id="3275941at2"/>
<dbReference type="SUPFAM" id="SSF69318">
    <property type="entry name" value="Integrin alpha N-terminal domain"/>
    <property type="match status" value="1"/>
</dbReference>
<name>A0A1V6MWP4_9ACTN</name>
<dbReference type="PANTHER" id="PTHR46580:SF4">
    <property type="entry name" value="ATP_GTP-BINDING PROTEIN"/>
    <property type="match status" value="1"/>
</dbReference>